<organism evidence="2 3">
    <name type="scientific">Imshaugia aleurites</name>
    <dbReference type="NCBI Taxonomy" id="172621"/>
    <lineage>
        <taxon>Eukaryota</taxon>
        <taxon>Fungi</taxon>
        <taxon>Dikarya</taxon>
        <taxon>Ascomycota</taxon>
        <taxon>Pezizomycotina</taxon>
        <taxon>Lecanoromycetes</taxon>
        <taxon>OSLEUM clade</taxon>
        <taxon>Lecanoromycetidae</taxon>
        <taxon>Lecanorales</taxon>
        <taxon>Lecanorineae</taxon>
        <taxon>Parmeliaceae</taxon>
        <taxon>Imshaugia</taxon>
    </lineage>
</organism>
<protein>
    <submittedName>
        <fullName evidence="2">Uncharacterized protein</fullName>
    </submittedName>
</protein>
<dbReference type="Proteomes" id="UP000664534">
    <property type="component" value="Unassembled WGS sequence"/>
</dbReference>
<evidence type="ECO:0000313" key="3">
    <source>
        <dbReference type="Proteomes" id="UP000664534"/>
    </source>
</evidence>
<name>A0A8H3F653_9LECA</name>
<keyword evidence="3" id="KW-1185">Reference proteome</keyword>
<reference evidence="2" key="1">
    <citation type="submission" date="2021-03" db="EMBL/GenBank/DDBJ databases">
        <authorList>
            <person name="Tagirdzhanova G."/>
        </authorList>
    </citation>
    <scope>NUCLEOTIDE SEQUENCE</scope>
</reference>
<feature type="compositionally biased region" description="Polar residues" evidence="1">
    <location>
        <begin position="88"/>
        <end position="97"/>
    </location>
</feature>
<sequence>MGGSHHWYDEEHILNAGCYLTVSSWCGSVKIQRCVEIGHLYQCHIHPDHYSRKPGKCIECQQEWERRERAQRDQDRAMKLEKKARDTANGNLANTRNGMLAESATKPVKQRPTPIPKVSMAQKPGKWPLKQKKEIPGSQLASEVEQAAEAGQDDVKGKGKTQGLSLYKAKKKWKDGRASLYQG</sequence>
<proteinExistence type="predicted"/>
<evidence type="ECO:0000313" key="2">
    <source>
        <dbReference type="EMBL" id="CAF9914991.1"/>
    </source>
</evidence>
<feature type="region of interest" description="Disordered" evidence="1">
    <location>
        <begin position="82"/>
        <end position="164"/>
    </location>
</feature>
<accession>A0A8H3F653</accession>
<dbReference type="OrthoDB" id="5239190at2759"/>
<dbReference type="AlphaFoldDB" id="A0A8H3F653"/>
<comment type="caution">
    <text evidence="2">The sequence shown here is derived from an EMBL/GenBank/DDBJ whole genome shotgun (WGS) entry which is preliminary data.</text>
</comment>
<dbReference type="EMBL" id="CAJPDT010000014">
    <property type="protein sequence ID" value="CAF9914991.1"/>
    <property type="molecule type" value="Genomic_DNA"/>
</dbReference>
<evidence type="ECO:0000256" key="1">
    <source>
        <dbReference type="SAM" id="MobiDB-lite"/>
    </source>
</evidence>
<gene>
    <name evidence="2" type="ORF">IMSHALPRED_002302</name>
</gene>